<dbReference type="PANTHER" id="PTHR37953">
    <property type="entry name" value="UPF0127 PROTEIN MJ1496"/>
    <property type="match status" value="1"/>
</dbReference>
<accession>A0ABT3QGN4</accession>
<evidence type="ECO:0000313" key="2">
    <source>
        <dbReference type="Proteomes" id="UP001301152"/>
    </source>
</evidence>
<dbReference type="InterPro" id="IPR003795">
    <property type="entry name" value="DUF192"/>
</dbReference>
<dbReference type="Proteomes" id="UP001301152">
    <property type="component" value="Unassembled WGS sequence"/>
</dbReference>
<gene>
    <name evidence="1" type="ORF">OQ497_10810</name>
</gene>
<protein>
    <submittedName>
        <fullName evidence="1">DUF192 domain-containing protein</fullName>
    </submittedName>
</protein>
<dbReference type="PANTHER" id="PTHR37953:SF1">
    <property type="entry name" value="UPF0127 PROTEIN MJ1496"/>
    <property type="match status" value="1"/>
</dbReference>
<proteinExistence type="predicted"/>
<reference evidence="1 2" key="1">
    <citation type="submission" date="2022-11" db="EMBL/GenBank/DDBJ databases">
        <title>Genome sequencing of Acetobacter type strain.</title>
        <authorList>
            <person name="Heo J."/>
            <person name="Lee D."/>
            <person name="Han B.-H."/>
            <person name="Hong S.-B."/>
            <person name="Kwon S.-W."/>
        </authorList>
    </citation>
    <scope>NUCLEOTIDE SEQUENCE [LARGE SCALE GENOMIC DNA]</scope>
    <source>
        <strain evidence="1 2">KACC 21253</strain>
    </source>
</reference>
<keyword evidence="2" id="KW-1185">Reference proteome</keyword>
<dbReference type="Gene3D" id="2.60.120.1140">
    <property type="entry name" value="Protein of unknown function DUF192"/>
    <property type="match status" value="1"/>
</dbReference>
<comment type="caution">
    <text evidence="1">The sequence shown here is derived from an EMBL/GenBank/DDBJ whole genome shotgun (WGS) entry which is preliminary data.</text>
</comment>
<sequence length="154" mass="16626">MVTAAPLYVSAQEQELPEPVQAQPKLPVEKLTITSASGEAHIFSAEIARTPRQQQVGEMFRTHIPDNEGMLFVWSYPQQSDMWMKNTLVPLDIVFIGADNRIQAIAENTVPQSLAHISSHGPAVATLELAGGVTARLGIVVGDKVDAAALKKKS</sequence>
<organism evidence="1 2">
    <name type="scientific">Acetobacter thailandicus</name>
    <dbReference type="NCBI Taxonomy" id="1502842"/>
    <lineage>
        <taxon>Bacteria</taxon>
        <taxon>Pseudomonadati</taxon>
        <taxon>Pseudomonadota</taxon>
        <taxon>Alphaproteobacteria</taxon>
        <taxon>Acetobacterales</taxon>
        <taxon>Acetobacteraceae</taxon>
        <taxon>Acetobacter</taxon>
    </lineage>
</organism>
<dbReference type="Pfam" id="PF02643">
    <property type="entry name" value="DUF192"/>
    <property type="match status" value="1"/>
</dbReference>
<evidence type="ECO:0000313" key="1">
    <source>
        <dbReference type="EMBL" id="MCX2564444.1"/>
    </source>
</evidence>
<name>A0ABT3QGN4_9PROT</name>
<dbReference type="InterPro" id="IPR038695">
    <property type="entry name" value="Saro_0823-like_sf"/>
</dbReference>
<dbReference type="EMBL" id="JAPIUZ010000006">
    <property type="protein sequence ID" value="MCX2564444.1"/>
    <property type="molecule type" value="Genomic_DNA"/>
</dbReference>